<dbReference type="Pfam" id="PF13585">
    <property type="entry name" value="CHU_C"/>
    <property type="match status" value="1"/>
</dbReference>
<dbReference type="Gene3D" id="2.60.40.1220">
    <property type="match status" value="1"/>
</dbReference>
<evidence type="ECO:0000256" key="2">
    <source>
        <dbReference type="SAM" id="SignalP"/>
    </source>
</evidence>
<protein>
    <submittedName>
        <fullName evidence="3">T9SS type B sorting domain-containing protein</fullName>
    </submittedName>
</protein>
<dbReference type="RefSeq" id="WP_373405295.1">
    <property type="nucleotide sequence ID" value="NZ_JBCFQL010000002.1"/>
</dbReference>
<name>A0ABV4T891_9FLAO</name>
<organism evidence="3 4">
    <name type="scientific">Flavobacterium zubiriense</name>
    <dbReference type="NCBI Taxonomy" id="3138075"/>
    <lineage>
        <taxon>Bacteria</taxon>
        <taxon>Pseudomonadati</taxon>
        <taxon>Bacteroidota</taxon>
        <taxon>Flavobacteriia</taxon>
        <taxon>Flavobacteriales</taxon>
        <taxon>Flavobacteriaceae</taxon>
        <taxon>Flavobacterium</taxon>
    </lineage>
</organism>
<feature type="chain" id="PRO_5046004543" evidence="2">
    <location>
        <begin position="25"/>
        <end position="487"/>
    </location>
</feature>
<dbReference type="Proteomes" id="UP001574169">
    <property type="component" value="Unassembled WGS sequence"/>
</dbReference>
<accession>A0ABV4T891</accession>
<dbReference type="EMBL" id="JBCFQL010000002">
    <property type="protein sequence ID" value="MFA9190281.1"/>
    <property type="molecule type" value="Genomic_DNA"/>
</dbReference>
<reference evidence="3 4" key="1">
    <citation type="submission" date="2024-04" db="EMBL/GenBank/DDBJ databases">
        <title>New Clade of Flavobacterium.</title>
        <authorList>
            <person name="Matos L."/>
            <person name="Proenca D.N."/>
            <person name="Fransisco R.M."/>
            <person name="Chung A.P."/>
            <person name="Maccario L."/>
            <person name="Sorensen S.J."/>
            <person name="Morais P.V."/>
        </authorList>
    </citation>
    <scope>NUCLEOTIDE SEQUENCE [LARGE SCALE GENOMIC DNA]</scope>
    <source>
        <strain evidence="3 4">FZUC8N2.13</strain>
    </source>
</reference>
<gene>
    <name evidence="3" type="ORF">AAGV28_02755</name>
</gene>
<comment type="caution">
    <text evidence="3">The sequence shown here is derived from an EMBL/GenBank/DDBJ whole genome shotgun (WGS) entry which is preliminary data.</text>
</comment>
<dbReference type="InterPro" id="IPR014755">
    <property type="entry name" value="Cu-Rt/internalin_Ig-like"/>
</dbReference>
<keyword evidence="1 2" id="KW-0732">Signal</keyword>
<feature type="signal peptide" evidence="2">
    <location>
        <begin position="1"/>
        <end position="24"/>
    </location>
</feature>
<evidence type="ECO:0000313" key="3">
    <source>
        <dbReference type="EMBL" id="MFA9190281.1"/>
    </source>
</evidence>
<dbReference type="NCBIfam" id="TIGR04131">
    <property type="entry name" value="Bac_Flav_CTERM"/>
    <property type="match status" value="1"/>
</dbReference>
<evidence type="ECO:0000313" key="4">
    <source>
        <dbReference type="Proteomes" id="UP001574169"/>
    </source>
</evidence>
<keyword evidence="4" id="KW-1185">Reference proteome</keyword>
<evidence type="ECO:0000256" key="1">
    <source>
        <dbReference type="ARBA" id="ARBA00022729"/>
    </source>
</evidence>
<dbReference type="InterPro" id="IPR026341">
    <property type="entry name" value="T9SS_type_B"/>
</dbReference>
<sequence length="487" mass="52669">MKKSLLLLVFVCLANLLFSFSVYAQTPQPTGNTTYYYCIGDSASPLTAGGTNLLWYTTATAGPAGSATAPTPSTSAAGTTTYYVTQTVGGIESTPRRAITVNVNKQFQLFCDDTTENSVSFDFANVGQSRFDLSYTVDGLGPFISSQTAPTSFTVSGLLPGQTVVLTVTAVNAPACVANRTLSATCITDCSSFVNSNFTPIGPICAGNQSPTLPATSLEGYPGIWSPSLIDNTITRNYIFTPTNKCVRPYTMTIAVNPASPGFSDFSICSGNSVPTLDPTSPTGVTGFWSPATIDNMNSDSYTFTPDPGQCTAPQTINVKVIPSDRLTDFNWEVTTAFAENQKITVSAVALGGDYLYKLDDGPFQSSPVFEYVASGTHSITVTDQAGCSMPITKNDILVINYPKFFTPNNDGFNDYWNVTELSFQSSAYIRIFDRYGKFLKQISPNGDGWNGTYNGYFLPADDYWFVVHYIENETVKEFKSHFALKR</sequence>
<proteinExistence type="predicted"/>